<accession>C0BR59</accession>
<evidence type="ECO:0000313" key="2">
    <source>
        <dbReference type="Proteomes" id="UP000003875"/>
    </source>
</evidence>
<organism evidence="1 2">
    <name type="scientific">Bifidobacterium pseudocatenulatum DSM 20438 = JCM 1200 = LMG 10505</name>
    <dbReference type="NCBI Taxonomy" id="547043"/>
    <lineage>
        <taxon>Bacteria</taxon>
        <taxon>Bacillati</taxon>
        <taxon>Actinomycetota</taxon>
        <taxon>Actinomycetes</taxon>
        <taxon>Bifidobacteriales</taxon>
        <taxon>Bifidobacteriaceae</taxon>
        <taxon>Bifidobacterium</taxon>
    </lineage>
</organism>
<reference evidence="1 2" key="1">
    <citation type="submission" date="2009-02" db="EMBL/GenBank/DDBJ databases">
        <title>Draft genome sequence of Bifidobacterium pseudocatenulatum (DSM 20438).</title>
        <authorList>
            <person name="Sudarsanam P."/>
            <person name="Ley R."/>
            <person name="Guruge J."/>
            <person name="Turnbaugh P.J."/>
            <person name="Mahowald M."/>
            <person name="Liep D."/>
            <person name="Gordon J."/>
        </authorList>
    </citation>
    <scope>NUCLEOTIDE SEQUENCE [LARGE SCALE GENOMIC DNA]</scope>
    <source>
        <strain evidence="1 2">DSM 20438</strain>
    </source>
</reference>
<dbReference type="PROSITE" id="PS51257">
    <property type="entry name" value="PROKAR_LIPOPROTEIN"/>
    <property type="match status" value="1"/>
</dbReference>
<reference evidence="1 2" key="2">
    <citation type="submission" date="2009-02" db="EMBL/GenBank/DDBJ databases">
        <authorList>
            <person name="Fulton L."/>
            <person name="Clifton S."/>
            <person name="Fulton B."/>
            <person name="Xu J."/>
            <person name="Minx P."/>
            <person name="Pepin K.H."/>
            <person name="Johnson M."/>
            <person name="Bhonagiri V."/>
            <person name="Nash W.E."/>
            <person name="Mardis E.R."/>
            <person name="Wilson R.K."/>
        </authorList>
    </citation>
    <scope>NUCLEOTIDE SEQUENCE [LARGE SCALE GENOMIC DNA]</scope>
    <source>
        <strain evidence="1 2">DSM 20438</strain>
    </source>
</reference>
<proteinExistence type="predicted"/>
<evidence type="ECO:0000313" key="1">
    <source>
        <dbReference type="EMBL" id="EEG71972.1"/>
    </source>
</evidence>
<protein>
    <submittedName>
        <fullName evidence="1">Uncharacterized protein</fullName>
    </submittedName>
</protein>
<sequence length="66" mass="7594">MHPVLRIIVPVGTFFQGCGRRTWVIHNHGVSSTFIHKTSFFEDCPFPTFPEPYFPRCFPAVIPQTT</sequence>
<comment type="caution">
    <text evidence="1">The sequence shown here is derived from an EMBL/GenBank/DDBJ whole genome shotgun (WGS) entry which is preliminary data.</text>
</comment>
<dbReference type="EMBL" id="ABXX02000001">
    <property type="protein sequence ID" value="EEG71972.1"/>
    <property type="molecule type" value="Genomic_DNA"/>
</dbReference>
<dbReference type="AlphaFoldDB" id="C0BR59"/>
<name>C0BR59_BIFPS</name>
<dbReference type="Proteomes" id="UP000003875">
    <property type="component" value="Unassembled WGS sequence"/>
</dbReference>
<gene>
    <name evidence="1" type="ORF">BIFPSEUDO_02866</name>
</gene>